<keyword evidence="6" id="KW-0677">Repeat</keyword>
<dbReference type="InterPro" id="IPR044066">
    <property type="entry name" value="TRIAD_supradom"/>
</dbReference>
<evidence type="ECO:0000256" key="6">
    <source>
        <dbReference type="ARBA" id="ARBA00022737"/>
    </source>
</evidence>
<feature type="coiled-coil region" evidence="12">
    <location>
        <begin position="811"/>
        <end position="838"/>
    </location>
</feature>
<evidence type="ECO:0000256" key="5">
    <source>
        <dbReference type="ARBA" id="ARBA00022723"/>
    </source>
</evidence>
<dbReference type="PROSITE" id="PS01358">
    <property type="entry name" value="ZF_RANBP2_1"/>
    <property type="match status" value="1"/>
</dbReference>
<feature type="domain" description="RING-type" evidence="14">
    <location>
        <begin position="628"/>
        <end position="679"/>
    </location>
</feature>
<feature type="compositionally biased region" description="Basic and acidic residues" evidence="13">
    <location>
        <begin position="62"/>
        <end position="76"/>
    </location>
</feature>
<dbReference type="PROSITE" id="PS51873">
    <property type="entry name" value="TRIAD"/>
    <property type="match status" value="1"/>
</dbReference>
<evidence type="ECO:0000313" key="17">
    <source>
        <dbReference type="EMBL" id="CAJ1959325.1"/>
    </source>
</evidence>
<dbReference type="PROSITE" id="PS50199">
    <property type="entry name" value="ZF_RANBP2_2"/>
    <property type="match status" value="1"/>
</dbReference>
<keyword evidence="12" id="KW-0175">Coiled coil</keyword>
<dbReference type="PROSITE" id="PS50297">
    <property type="entry name" value="ANK_REP_REGION"/>
    <property type="match status" value="1"/>
</dbReference>
<dbReference type="EMBL" id="CAKOGP040001992">
    <property type="protein sequence ID" value="CAJ1959325.1"/>
    <property type="molecule type" value="Genomic_DNA"/>
</dbReference>
<dbReference type="SMART" id="SM00248">
    <property type="entry name" value="ANK"/>
    <property type="match status" value="2"/>
</dbReference>
<reference evidence="17" key="1">
    <citation type="submission" date="2023-08" db="EMBL/GenBank/DDBJ databases">
        <authorList>
            <person name="Audoor S."/>
            <person name="Bilcke G."/>
        </authorList>
    </citation>
    <scope>NUCLEOTIDE SEQUENCE</scope>
</reference>
<feature type="region of interest" description="Disordered" evidence="13">
    <location>
        <begin position="333"/>
        <end position="353"/>
    </location>
</feature>
<dbReference type="PROSITE" id="PS00518">
    <property type="entry name" value="ZF_RING_1"/>
    <property type="match status" value="1"/>
</dbReference>
<proteinExistence type="predicted"/>
<feature type="compositionally biased region" description="Basic and acidic residues" evidence="13">
    <location>
        <begin position="498"/>
        <end position="524"/>
    </location>
</feature>
<dbReference type="InterPro" id="IPR002867">
    <property type="entry name" value="IBR_dom"/>
</dbReference>
<comment type="caution">
    <text evidence="17">The sequence shown here is derived from an EMBL/GenBank/DDBJ whole genome shotgun (WGS) entry which is preliminary data.</text>
</comment>
<evidence type="ECO:0000256" key="13">
    <source>
        <dbReference type="SAM" id="MobiDB-lite"/>
    </source>
</evidence>
<name>A0AAD2G203_9STRA</name>
<keyword evidence="4" id="KW-0808">Transferase</keyword>
<dbReference type="GO" id="GO:0061630">
    <property type="term" value="F:ubiquitin protein ligase activity"/>
    <property type="evidence" value="ECO:0007669"/>
    <property type="project" value="UniProtKB-EC"/>
</dbReference>
<evidence type="ECO:0000313" key="18">
    <source>
        <dbReference type="Proteomes" id="UP001295423"/>
    </source>
</evidence>
<dbReference type="Pfam" id="PF22191">
    <property type="entry name" value="IBR_1"/>
    <property type="match status" value="1"/>
</dbReference>
<dbReference type="InterPro" id="IPR001876">
    <property type="entry name" value="Znf_RanBP2"/>
</dbReference>
<dbReference type="Gene3D" id="2.30.30.380">
    <property type="entry name" value="Zn-finger domain of Sec23/24"/>
    <property type="match status" value="1"/>
</dbReference>
<dbReference type="InterPro" id="IPR031127">
    <property type="entry name" value="E3_UB_ligase_RBR"/>
</dbReference>
<evidence type="ECO:0000256" key="12">
    <source>
        <dbReference type="SAM" id="Coils"/>
    </source>
</evidence>
<dbReference type="SUPFAM" id="SSF57850">
    <property type="entry name" value="RING/U-box"/>
    <property type="match status" value="2"/>
</dbReference>
<dbReference type="Gene3D" id="3.30.40.10">
    <property type="entry name" value="Zinc/RING finger domain, C3HC4 (zinc finger)"/>
    <property type="match status" value="1"/>
</dbReference>
<comment type="catalytic activity">
    <reaction evidence="1">
        <text>[E2 ubiquitin-conjugating enzyme]-S-ubiquitinyl-L-cysteine + [acceptor protein]-L-lysine = [E2 ubiquitin-conjugating enzyme]-L-cysteine + [acceptor protein]-N(6)-ubiquitinyl-L-lysine.</text>
        <dbReference type="EC" id="2.3.2.31"/>
    </reaction>
</comment>
<dbReference type="InterPro" id="IPR045840">
    <property type="entry name" value="Ariadne"/>
</dbReference>
<dbReference type="PANTHER" id="PTHR11685">
    <property type="entry name" value="RBR FAMILY RING FINGER AND IBR DOMAIN-CONTAINING"/>
    <property type="match status" value="1"/>
</dbReference>
<evidence type="ECO:0000256" key="4">
    <source>
        <dbReference type="ARBA" id="ARBA00022679"/>
    </source>
</evidence>
<feature type="region of interest" description="Disordered" evidence="13">
    <location>
        <begin position="62"/>
        <end position="111"/>
    </location>
</feature>
<feature type="domain" description="RING-type" evidence="16">
    <location>
        <begin position="624"/>
        <end position="905"/>
    </location>
</feature>
<keyword evidence="7 11" id="KW-0863">Zinc-finger</keyword>
<keyword evidence="10" id="KW-0040">ANK repeat</keyword>
<dbReference type="EC" id="2.3.2.31" evidence="2"/>
<dbReference type="SUPFAM" id="SSF90209">
    <property type="entry name" value="Ran binding protein zinc finger-like"/>
    <property type="match status" value="1"/>
</dbReference>
<feature type="compositionally biased region" description="Basic and acidic residues" evidence="13">
    <location>
        <begin position="338"/>
        <end position="353"/>
    </location>
</feature>
<dbReference type="PROSITE" id="PS50089">
    <property type="entry name" value="ZF_RING_2"/>
    <property type="match status" value="1"/>
</dbReference>
<feature type="repeat" description="ANK" evidence="10">
    <location>
        <begin position="218"/>
        <end position="250"/>
    </location>
</feature>
<sequence>MSTEFRTPNGDASTMGDAQIDIMVRNLRRRLWRAFQEDNAEAALRTYQATFDDYEQMIKEEEEGKDKLEGDAESRSKSSRTTTRRRGSVKKDGESKSRSNSRGRPSLESEDLAAVMGISMAADIHRPMKSILQTRMKPSDRFIADDFLSPFASYDKPAQTKLPDVKKEEEKRRIRKQQKKARAAFNVFSFRKDLNNVPEINPEEAAANEAAVEEEDPNMTTPLHEAARLGSGSLLRVLLGNGGDANFKNGKQRTALHNCCGGVSKDEHRTIVSLNLPNDKDVAKEAGIQAPHISREIMDLMNEEAEDKEKKKKAKKGVRKFKAVGKMLMRSNAYKASSAEDEKPQSKPRRTRLDKNQLADLAVDRIDAAFTLLSWSQKSTGVGVSLNAVDDLGRSALHYAAEMGRSEICSAIMSNFETMYTIVDEIGSRTPCECAARQGHKELAAQLEARALLYVDPSGLDDELMASVETPYTDDEDGNALAPPFNWFKTLKSSEVRKEREKRMEGGLERMREAIRQVEADPKSKRYQSSGSDDDEDLSPEELKLRREAANGNVNSVIEAIEGDSDEAPDFSQLQDSHIERFFAYHRWDTYDAVDAFKKNPFNAFKKAQIQIPSAPVEETKTSEERTCPICFDTIEKSAKWMKFGDGCGHAFCTDCLEGYVMDCAKSLTPVSKMKCPQHGCHGSIGEKFIEKLMKDHRKTSNRIEEATIRHFVSSSYDFKFCNHPGCTGVVKKMPQKFFSRSGYDPDLQDYCGAVCTAGPKNRCPPGSSPTLTYDGVEDSKYNSCRSKAQPQRAHRFCFKCGESMHWPVPCDKLKDWKNKMREEIGEVEEEETGANADDLAMKIWMKANTKACPQCEVLIEKNDGCNHMTCVNPSCRYEFCWICLRDWKLHGSATGGYFRCNIWKEEGEGDNPDAAAAAAAEAVVNANEGDAENDDGYGTAIYSARQQYRKRQDVNRFLHHYTRYEAHGQSARLERNMAQNATKRLAPVVTAAIEFDGSPAFNFSGKGLSFIHSAFTELLECRSTLKYSYAYTFFRYPTFFHFRRIDELNNIRREKAMFEKCQSELETITEQMSDVLARSHIRASQVQISFLTATAAEKRVDFSNLMFTILHSERGKKRTRLEGLPPKKQFLTDYASDDGYDSYESYNNGYDSRGEEVAEWSCTACTYINTKKGNQCSMCGTPRTVM</sequence>
<feature type="domain" description="RanBP2-type" evidence="15">
    <location>
        <begin position="1157"/>
        <end position="1186"/>
    </location>
</feature>
<accession>A0AAD2G203</accession>
<dbReference type="PROSITE" id="PS50088">
    <property type="entry name" value="ANK_REPEAT"/>
    <property type="match status" value="1"/>
</dbReference>
<evidence type="ECO:0000259" key="14">
    <source>
        <dbReference type="PROSITE" id="PS50089"/>
    </source>
</evidence>
<dbReference type="GO" id="GO:0008270">
    <property type="term" value="F:zinc ion binding"/>
    <property type="evidence" value="ECO:0007669"/>
    <property type="project" value="UniProtKB-KW"/>
</dbReference>
<evidence type="ECO:0000259" key="15">
    <source>
        <dbReference type="PROSITE" id="PS50199"/>
    </source>
</evidence>
<organism evidence="17 18">
    <name type="scientific">Cylindrotheca closterium</name>
    <dbReference type="NCBI Taxonomy" id="2856"/>
    <lineage>
        <taxon>Eukaryota</taxon>
        <taxon>Sar</taxon>
        <taxon>Stramenopiles</taxon>
        <taxon>Ochrophyta</taxon>
        <taxon>Bacillariophyta</taxon>
        <taxon>Bacillariophyceae</taxon>
        <taxon>Bacillariophycidae</taxon>
        <taxon>Bacillariales</taxon>
        <taxon>Bacillariaceae</taxon>
        <taxon>Cylindrotheca</taxon>
    </lineage>
</organism>
<keyword evidence="9" id="KW-0862">Zinc</keyword>
<evidence type="ECO:0000256" key="11">
    <source>
        <dbReference type="PROSITE-ProRule" id="PRU00322"/>
    </source>
</evidence>
<evidence type="ECO:0000256" key="7">
    <source>
        <dbReference type="ARBA" id="ARBA00022771"/>
    </source>
</evidence>
<dbReference type="InterPro" id="IPR017907">
    <property type="entry name" value="Znf_RING_CS"/>
</dbReference>
<dbReference type="AlphaFoldDB" id="A0AAD2G203"/>
<keyword evidence="5" id="KW-0479">Metal-binding</keyword>
<dbReference type="Gene3D" id="1.25.40.20">
    <property type="entry name" value="Ankyrin repeat-containing domain"/>
    <property type="match status" value="2"/>
</dbReference>
<dbReference type="InterPro" id="IPR036770">
    <property type="entry name" value="Ankyrin_rpt-contain_sf"/>
</dbReference>
<evidence type="ECO:0000256" key="3">
    <source>
        <dbReference type="ARBA" id="ARBA00017887"/>
    </source>
</evidence>
<evidence type="ECO:0000256" key="2">
    <source>
        <dbReference type="ARBA" id="ARBA00012251"/>
    </source>
</evidence>
<evidence type="ECO:0000256" key="9">
    <source>
        <dbReference type="ARBA" id="ARBA00022833"/>
    </source>
</evidence>
<dbReference type="InterPro" id="IPR036443">
    <property type="entry name" value="Znf_RanBP2_sf"/>
</dbReference>
<dbReference type="Pfam" id="PF19422">
    <property type="entry name" value="Ariadne"/>
    <property type="match status" value="1"/>
</dbReference>
<dbReference type="InterPro" id="IPR002110">
    <property type="entry name" value="Ankyrin_rpt"/>
</dbReference>
<evidence type="ECO:0000259" key="16">
    <source>
        <dbReference type="PROSITE" id="PS51873"/>
    </source>
</evidence>
<protein>
    <recommendedName>
        <fullName evidence="3">RanBP-type and C3HC4-type zinc finger-containing protein 1</fullName>
        <ecNumber evidence="2">2.3.2.31</ecNumber>
    </recommendedName>
</protein>
<evidence type="ECO:0000256" key="10">
    <source>
        <dbReference type="PROSITE-ProRule" id="PRU00023"/>
    </source>
</evidence>
<keyword evidence="18" id="KW-1185">Reference proteome</keyword>
<dbReference type="SUPFAM" id="SSF48403">
    <property type="entry name" value="Ankyrin repeat"/>
    <property type="match status" value="1"/>
</dbReference>
<evidence type="ECO:0000256" key="8">
    <source>
        <dbReference type="ARBA" id="ARBA00022786"/>
    </source>
</evidence>
<dbReference type="SMART" id="SM00647">
    <property type="entry name" value="IBR"/>
    <property type="match status" value="1"/>
</dbReference>
<gene>
    <name evidence="17" type="ORF">CYCCA115_LOCUS17747</name>
</gene>
<dbReference type="Gene3D" id="1.20.120.1750">
    <property type="match status" value="1"/>
</dbReference>
<feature type="region of interest" description="Disordered" evidence="13">
    <location>
        <begin position="498"/>
        <end position="539"/>
    </location>
</feature>
<dbReference type="SMART" id="SM00184">
    <property type="entry name" value="RING"/>
    <property type="match status" value="1"/>
</dbReference>
<dbReference type="SMART" id="SM00547">
    <property type="entry name" value="ZnF_RBZ"/>
    <property type="match status" value="1"/>
</dbReference>
<dbReference type="InterPro" id="IPR001841">
    <property type="entry name" value="Znf_RING"/>
</dbReference>
<dbReference type="InterPro" id="IPR013083">
    <property type="entry name" value="Znf_RING/FYVE/PHD"/>
</dbReference>
<dbReference type="Proteomes" id="UP001295423">
    <property type="component" value="Unassembled WGS sequence"/>
</dbReference>
<evidence type="ECO:0000256" key="1">
    <source>
        <dbReference type="ARBA" id="ARBA00001798"/>
    </source>
</evidence>
<keyword evidence="8" id="KW-0833">Ubl conjugation pathway</keyword>
<dbReference type="GO" id="GO:0016567">
    <property type="term" value="P:protein ubiquitination"/>
    <property type="evidence" value="ECO:0007669"/>
    <property type="project" value="InterPro"/>
</dbReference>